<proteinExistence type="predicted"/>
<reference evidence="1 2" key="1">
    <citation type="journal article" date="2015" name="Genome Biol. Evol.">
        <title>Phylogenomic analyses indicate that early fungi evolved digesting cell walls of algal ancestors of land plants.</title>
        <authorList>
            <person name="Chang Y."/>
            <person name="Wang S."/>
            <person name="Sekimoto S."/>
            <person name="Aerts A.L."/>
            <person name="Choi C."/>
            <person name="Clum A."/>
            <person name="LaButti K.M."/>
            <person name="Lindquist E.A."/>
            <person name="Yee Ngan C."/>
            <person name="Ohm R.A."/>
            <person name="Salamov A.A."/>
            <person name="Grigoriev I.V."/>
            <person name="Spatafora J.W."/>
            <person name="Berbee M.L."/>
        </authorList>
    </citation>
    <scope>NUCLEOTIDE SEQUENCE [LARGE SCALE GENOMIC DNA]</scope>
    <source>
        <strain evidence="1 2">NRRL 28638</strain>
    </source>
</reference>
<organism evidence="1 2">
    <name type="scientific">Conidiobolus coronatus (strain ATCC 28846 / CBS 209.66 / NRRL 28638)</name>
    <name type="common">Delacroixia coronata</name>
    <dbReference type="NCBI Taxonomy" id="796925"/>
    <lineage>
        <taxon>Eukaryota</taxon>
        <taxon>Fungi</taxon>
        <taxon>Fungi incertae sedis</taxon>
        <taxon>Zoopagomycota</taxon>
        <taxon>Entomophthoromycotina</taxon>
        <taxon>Entomophthoromycetes</taxon>
        <taxon>Entomophthorales</taxon>
        <taxon>Ancylistaceae</taxon>
        <taxon>Conidiobolus</taxon>
    </lineage>
</organism>
<dbReference type="Proteomes" id="UP000070444">
    <property type="component" value="Unassembled WGS sequence"/>
</dbReference>
<name>A0A137P4P2_CONC2</name>
<dbReference type="AlphaFoldDB" id="A0A137P4P2"/>
<sequence>MDVEFKIHSQLTKKEKKSKQFWKNSRLAKKGLAVVKSPKLVRIKPRGLTRAQRIEILLEKRELERIEKAQQAALERKEKLKAEKAAAKVPQEPKLPEIDCTNITFPCQLGFGFINVSEESQLKDLWKLKELKFRDQELTVKVKGHEEETSA</sequence>
<keyword evidence="2" id="KW-1185">Reference proteome</keyword>
<accession>A0A137P4P2</accession>
<dbReference type="EMBL" id="KQ964516">
    <property type="protein sequence ID" value="KXN69990.1"/>
    <property type="molecule type" value="Genomic_DNA"/>
</dbReference>
<gene>
    <name evidence="1" type="ORF">CONCODRAFT_79055</name>
</gene>
<protein>
    <submittedName>
        <fullName evidence="1">Uncharacterized protein</fullName>
    </submittedName>
</protein>
<evidence type="ECO:0000313" key="1">
    <source>
        <dbReference type="EMBL" id="KXN69990.1"/>
    </source>
</evidence>
<evidence type="ECO:0000313" key="2">
    <source>
        <dbReference type="Proteomes" id="UP000070444"/>
    </source>
</evidence>